<dbReference type="InterPro" id="IPR001466">
    <property type="entry name" value="Beta-lactam-related"/>
</dbReference>
<reference evidence="3" key="1">
    <citation type="submission" date="2020-01" db="EMBL/GenBank/DDBJ databases">
        <title>'Steroidobacter agaridevorans' sp. nov., agar-degrading bacteria isolated from rhizosphere soils.</title>
        <authorList>
            <person name="Ikenaga M."/>
            <person name="Kataoka M."/>
            <person name="Murouchi A."/>
            <person name="Katsuragi S."/>
            <person name="Sakai M."/>
        </authorList>
    </citation>
    <scope>NUCLEOTIDE SEQUENCE [LARGE SCALE GENOMIC DNA]</scope>
    <source>
        <strain evidence="3">YU21-B</strain>
    </source>
</reference>
<evidence type="ECO:0000313" key="2">
    <source>
        <dbReference type="EMBL" id="GFE81059.1"/>
    </source>
</evidence>
<dbReference type="Gene3D" id="3.40.710.10">
    <property type="entry name" value="DD-peptidase/beta-lactamase superfamily"/>
    <property type="match status" value="1"/>
</dbReference>
<proteinExistence type="predicted"/>
<dbReference type="Pfam" id="PF22352">
    <property type="entry name" value="K319L-like_PKD"/>
    <property type="match status" value="1"/>
</dbReference>
<feature type="domain" description="PKD" evidence="1">
    <location>
        <begin position="15"/>
        <end position="84"/>
    </location>
</feature>
<dbReference type="InterPro" id="IPR035986">
    <property type="entry name" value="PKD_dom_sf"/>
</dbReference>
<evidence type="ECO:0000259" key="1">
    <source>
        <dbReference type="PROSITE" id="PS50093"/>
    </source>
</evidence>
<dbReference type="Gene3D" id="2.60.40.10">
    <property type="entry name" value="Immunoglobulins"/>
    <property type="match status" value="1"/>
</dbReference>
<evidence type="ECO:0000313" key="3">
    <source>
        <dbReference type="Proteomes" id="UP000445000"/>
    </source>
</evidence>
<dbReference type="CDD" id="cd00146">
    <property type="entry name" value="PKD"/>
    <property type="match status" value="1"/>
</dbReference>
<sequence length="468" mass="48902">MEAGDPQTIEWPTATAQLNGSATDDASQTLTYAWTATSGPSGVTFGTANAAATSVTFPSEGTYVLTLSVNDGSATGTDTVTITVNPAPAQAAVYPASDAANDDPVNHGWATVAAADAGMDQAVLDQAVTYARTSGTVNQADNAGMIVRGGRVVASWGVIDQRYDMKSTTKSIGGMALGLAMKNGLRPSDTAASKLPTIGNKPLANGSTGWLGEITIEQLATHTAGFLKDDDLTGAAEPAAATLVDRPGTIWRYSDIGLNWLAEVLTAVLAEDLSTALQANVWTTLGLNSSSGPTGGGSLSDVHWRDNQYRDQDGGPYKRELASGMFVNVNAMARVGLLFLRKGMWANDQRVLEETFVSTVSTPVATNANLPNPLAAEYPGATTNYGVLWWTNANGQLPNVPRDAYWAWGLGDSLIVVIPSLDIVAVRAGAQAAADSSVGSRVWNDDDWNGDYAVLAPFLDPIVQSVSR</sequence>
<dbReference type="PANTHER" id="PTHR43283">
    <property type="entry name" value="BETA-LACTAMASE-RELATED"/>
    <property type="match status" value="1"/>
</dbReference>
<dbReference type="Proteomes" id="UP000445000">
    <property type="component" value="Unassembled WGS sequence"/>
</dbReference>
<dbReference type="InterPro" id="IPR012338">
    <property type="entry name" value="Beta-lactam/transpept-like"/>
</dbReference>
<organism evidence="2 3">
    <name type="scientific">Steroidobacter agaridevorans</name>
    <dbReference type="NCBI Taxonomy" id="2695856"/>
    <lineage>
        <taxon>Bacteria</taxon>
        <taxon>Pseudomonadati</taxon>
        <taxon>Pseudomonadota</taxon>
        <taxon>Gammaproteobacteria</taxon>
        <taxon>Steroidobacterales</taxon>
        <taxon>Steroidobacteraceae</taxon>
        <taxon>Steroidobacter</taxon>
    </lineage>
</organism>
<dbReference type="EMBL" id="BLJN01000003">
    <property type="protein sequence ID" value="GFE81059.1"/>
    <property type="molecule type" value="Genomic_DNA"/>
</dbReference>
<dbReference type="SUPFAM" id="SSF49299">
    <property type="entry name" value="PKD domain"/>
    <property type="match status" value="1"/>
</dbReference>
<protein>
    <recommendedName>
        <fullName evidence="1">PKD domain-containing protein</fullName>
    </recommendedName>
</protein>
<dbReference type="PANTHER" id="PTHR43283:SF7">
    <property type="entry name" value="BETA-LACTAMASE-RELATED DOMAIN-CONTAINING PROTEIN"/>
    <property type="match status" value="1"/>
</dbReference>
<dbReference type="InterPro" id="IPR050789">
    <property type="entry name" value="Diverse_Enzym_Activities"/>
</dbReference>
<dbReference type="Pfam" id="PF00144">
    <property type="entry name" value="Beta-lactamase"/>
    <property type="match status" value="1"/>
</dbReference>
<dbReference type="InterPro" id="IPR013783">
    <property type="entry name" value="Ig-like_fold"/>
</dbReference>
<accession>A0A829YCR0</accession>
<dbReference type="PROSITE" id="PS50093">
    <property type="entry name" value="PKD"/>
    <property type="match status" value="1"/>
</dbReference>
<name>A0A829YCR0_9GAMM</name>
<gene>
    <name evidence="2" type="ORF">GCM10011487_30590</name>
</gene>
<dbReference type="InterPro" id="IPR000601">
    <property type="entry name" value="PKD_dom"/>
</dbReference>
<dbReference type="SUPFAM" id="SSF56601">
    <property type="entry name" value="beta-lactamase/transpeptidase-like"/>
    <property type="match status" value="1"/>
</dbReference>
<dbReference type="AlphaFoldDB" id="A0A829YCR0"/>
<keyword evidence="3" id="KW-1185">Reference proteome</keyword>
<comment type="caution">
    <text evidence="2">The sequence shown here is derived from an EMBL/GenBank/DDBJ whole genome shotgun (WGS) entry which is preliminary data.</text>
</comment>